<organism evidence="1 2">
    <name type="scientific">Nocardioides luteus</name>
    <dbReference type="NCBI Taxonomy" id="1844"/>
    <lineage>
        <taxon>Bacteria</taxon>
        <taxon>Bacillati</taxon>
        <taxon>Actinomycetota</taxon>
        <taxon>Actinomycetes</taxon>
        <taxon>Propionibacteriales</taxon>
        <taxon>Nocardioidaceae</taxon>
        <taxon>Nocardioides</taxon>
    </lineage>
</organism>
<dbReference type="Proteomes" id="UP001142292">
    <property type="component" value="Unassembled WGS sequence"/>
</dbReference>
<reference evidence="1" key="1">
    <citation type="journal article" date="2014" name="Int. J. Syst. Evol. Microbiol.">
        <title>Complete genome of a new Firmicutes species belonging to the dominant human colonic microbiota ('Ruminococcus bicirculans') reveals two chromosomes and a selective capacity to utilize plant glucans.</title>
        <authorList>
            <consortium name="NISC Comparative Sequencing Program"/>
            <person name="Wegmann U."/>
            <person name="Louis P."/>
            <person name="Goesmann A."/>
            <person name="Henrissat B."/>
            <person name="Duncan S.H."/>
            <person name="Flint H.J."/>
        </authorList>
    </citation>
    <scope>NUCLEOTIDE SEQUENCE</scope>
    <source>
        <strain evidence="1">VKM Ac-1246</strain>
    </source>
</reference>
<reference evidence="1" key="2">
    <citation type="submission" date="2023-01" db="EMBL/GenBank/DDBJ databases">
        <authorList>
            <person name="Sun Q."/>
            <person name="Evtushenko L."/>
        </authorList>
    </citation>
    <scope>NUCLEOTIDE SEQUENCE</scope>
    <source>
        <strain evidence="1">VKM Ac-1246</strain>
    </source>
</reference>
<keyword evidence="2" id="KW-1185">Reference proteome</keyword>
<protein>
    <submittedName>
        <fullName evidence="1">Uncharacterized protein</fullName>
    </submittedName>
</protein>
<comment type="caution">
    <text evidence="1">The sequence shown here is derived from an EMBL/GenBank/DDBJ whole genome shotgun (WGS) entry which is preliminary data.</text>
</comment>
<dbReference type="RefSeq" id="WP_189119836.1">
    <property type="nucleotide sequence ID" value="NZ_BMRK01000015.1"/>
</dbReference>
<accession>A0ABQ5STP7</accession>
<sequence>MTTAIVLIVFLVLAGVTTAAAVHGDRPKAAPRSHNVDPDFLPAVRWH</sequence>
<name>A0ABQ5STP7_9ACTN</name>
<dbReference type="EMBL" id="BSEL01000003">
    <property type="protein sequence ID" value="GLJ67020.1"/>
    <property type="molecule type" value="Genomic_DNA"/>
</dbReference>
<gene>
    <name evidence="1" type="ORF">GCM10017579_10560</name>
</gene>
<evidence type="ECO:0000313" key="2">
    <source>
        <dbReference type="Proteomes" id="UP001142292"/>
    </source>
</evidence>
<proteinExistence type="predicted"/>
<evidence type="ECO:0000313" key="1">
    <source>
        <dbReference type="EMBL" id="GLJ67020.1"/>
    </source>
</evidence>